<protein>
    <recommendedName>
        <fullName evidence="1">VWFA domain-containing protein</fullName>
    </recommendedName>
</protein>
<reference evidence="2 3" key="1">
    <citation type="submission" date="2015-08" db="EMBL/GenBank/DDBJ databases">
        <title>Genomes of Isolates from Cabo Rojo, PR.</title>
        <authorList>
            <person name="Sanchez-Nieves R.L."/>
            <person name="Montalvo-Rodriguez R."/>
        </authorList>
    </citation>
    <scope>NUCLEOTIDE SEQUENCE [LARGE SCALE GENOMIC DNA]</scope>
    <source>
        <strain evidence="2 3">SL3</strain>
    </source>
</reference>
<keyword evidence="3" id="KW-1185">Reference proteome</keyword>
<dbReference type="RefSeq" id="WP_053969217.1">
    <property type="nucleotide sequence ID" value="NZ_JAWJXX010000005.1"/>
</dbReference>
<gene>
    <name evidence="2" type="ORF">AMS69_16840</name>
</gene>
<evidence type="ECO:0000259" key="1">
    <source>
        <dbReference type="PROSITE" id="PS50234"/>
    </source>
</evidence>
<dbReference type="PANTHER" id="PTHR10579:SF43">
    <property type="entry name" value="ZINC FINGER (C3HC4-TYPE RING FINGER) FAMILY PROTEIN"/>
    <property type="match status" value="1"/>
</dbReference>
<dbReference type="AlphaFoldDB" id="A0A0N0U8S2"/>
<dbReference type="SMART" id="SM00327">
    <property type="entry name" value="VWA"/>
    <property type="match status" value="1"/>
</dbReference>
<dbReference type="InterPro" id="IPR051266">
    <property type="entry name" value="CLCR"/>
</dbReference>
<accession>A0A0N0U8S2</accession>
<evidence type="ECO:0000313" key="3">
    <source>
        <dbReference type="Proteomes" id="UP000037729"/>
    </source>
</evidence>
<name>A0A0N0U8S2_9EURY</name>
<dbReference type="InterPro" id="IPR036465">
    <property type="entry name" value="vWFA_dom_sf"/>
</dbReference>
<dbReference type="EMBL" id="LIUF01000006">
    <property type="protein sequence ID" value="KOX91776.1"/>
    <property type="molecule type" value="Genomic_DNA"/>
</dbReference>
<proteinExistence type="predicted"/>
<dbReference type="SUPFAM" id="SSF53300">
    <property type="entry name" value="vWA-like"/>
    <property type="match status" value="1"/>
</dbReference>
<dbReference type="PROSITE" id="PS50234">
    <property type="entry name" value="VWFA"/>
    <property type="match status" value="1"/>
</dbReference>
<dbReference type="Proteomes" id="UP000037729">
    <property type="component" value="Unassembled WGS sequence"/>
</dbReference>
<sequence>MTATVVSEVNRPYVPTGGAKLTAEIEVEPGRLEEPPTRQIALCIDASGSMAGDDIEQARAGAEWVFGLLDEDDYVSIIAFDNEVTTVLAPTRWGTISRETAVDAVADISAGGGTDMYSGLLEAKASLQDLPTDDNTARRVLLLSDGKDNSHDPEAFGTLAREIDTEGIRIKAAGIGSDYREETIRTLGTVARGEWTHLDAAGDIESFFGDAVEEAGTVVAPDARLELDVTDGVEVSEVYRSLPQTQSVNPDWEDNTAVVPLPDLLERETQRVVLKIHAPANDPQDAVSLADVTLHAGGETTRESITVDYTDDESKLAEHNEQVDVDHRQTVIKTELGKGNVAEAQTQLERMTRIHGEDTEAVQTAERETRIVMEGGRKEQNKATKIVTDEGIQK</sequence>
<evidence type="ECO:0000313" key="2">
    <source>
        <dbReference type="EMBL" id="KOX91776.1"/>
    </source>
</evidence>
<dbReference type="OrthoDB" id="33260at2157"/>
<dbReference type="PANTHER" id="PTHR10579">
    <property type="entry name" value="CALCIUM-ACTIVATED CHLORIDE CHANNEL REGULATOR"/>
    <property type="match status" value="1"/>
</dbReference>
<organism evidence="2 3">
    <name type="scientific">Haloarcula rubripromontorii</name>
    <dbReference type="NCBI Taxonomy" id="1705562"/>
    <lineage>
        <taxon>Archaea</taxon>
        <taxon>Methanobacteriati</taxon>
        <taxon>Methanobacteriota</taxon>
        <taxon>Stenosarchaea group</taxon>
        <taxon>Halobacteria</taxon>
        <taxon>Halobacteriales</taxon>
        <taxon>Haloarculaceae</taxon>
        <taxon>Haloarcula</taxon>
    </lineage>
</organism>
<comment type="caution">
    <text evidence="2">The sequence shown here is derived from an EMBL/GenBank/DDBJ whole genome shotgun (WGS) entry which is preliminary data.</text>
</comment>
<dbReference type="STRING" id="1705562.AMS69_16840"/>
<dbReference type="Pfam" id="PF00092">
    <property type="entry name" value="VWA"/>
    <property type="match status" value="1"/>
</dbReference>
<feature type="domain" description="VWFA" evidence="1">
    <location>
        <begin position="39"/>
        <end position="215"/>
    </location>
</feature>
<dbReference type="InterPro" id="IPR002035">
    <property type="entry name" value="VWF_A"/>
</dbReference>
<dbReference type="PATRIC" id="fig|1705562.3.peg.3762"/>
<dbReference type="Gene3D" id="3.40.50.410">
    <property type="entry name" value="von Willebrand factor, type A domain"/>
    <property type="match status" value="1"/>
</dbReference>